<accession>A0A2P2PAM9</accession>
<dbReference type="AlphaFoldDB" id="A0A2P2PAM9"/>
<organism evidence="1">
    <name type="scientific">Rhizophora mucronata</name>
    <name type="common">Asiatic mangrove</name>
    <dbReference type="NCBI Taxonomy" id="61149"/>
    <lineage>
        <taxon>Eukaryota</taxon>
        <taxon>Viridiplantae</taxon>
        <taxon>Streptophyta</taxon>
        <taxon>Embryophyta</taxon>
        <taxon>Tracheophyta</taxon>
        <taxon>Spermatophyta</taxon>
        <taxon>Magnoliopsida</taxon>
        <taxon>eudicotyledons</taxon>
        <taxon>Gunneridae</taxon>
        <taxon>Pentapetalae</taxon>
        <taxon>rosids</taxon>
        <taxon>fabids</taxon>
        <taxon>Malpighiales</taxon>
        <taxon>Rhizophoraceae</taxon>
        <taxon>Rhizophora</taxon>
    </lineage>
</organism>
<evidence type="ECO:0000313" key="1">
    <source>
        <dbReference type="EMBL" id="MBX51693.1"/>
    </source>
</evidence>
<proteinExistence type="predicted"/>
<protein>
    <submittedName>
        <fullName evidence="1">Uncharacterized protein</fullName>
    </submittedName>
</protein>
<dbReference type="EMBL" id="GGEC01071209">
    <property type="protein sequence ID" value="MBX51693.1"/>
    <property type="molecule type" value="Transcribed_RNA"/>
</dbReference>
<reference evidence="1" key="1">
    <citation type="submission" date="2018-02" db="EMBL/GenBank/DDBJ databases">
        <title>Rhizophora mucronata_Transcriptome.</title>
        <authorList>
            <person name="Meera S.P."/>
            <person name="Sreeshan A."/>
            <person name="Augustine A."/>
        </authorList>
    </citation>
    <scope>NUCLEOTIDE SEQUENCE</scope>
    <source>
        <tissue evidence="1">Leaf</tissue>
    </source>
</reference>
<name>A0A2P2PAM9_RHIMU</name>
<sequence length="24" mass="2874">MESLKSRVRRRICCQTEIGFIKGY</sequence>